<protein>
    <recommendedName>
        <fullName evidence="10">ALA-interacting subunit</fullName>
    </recommendedName>
</protein>
<dbReference type="InterPro" id="IPR005045">
    <property type="entry name" value="CDC50/LEM3_fam"/>
</dbReference>
<dbReference type="GO" id="GO:0005783">
    <property type="term" value="C:endoplasmic reticulum"/>
    <property type="evidence" value="ECO:0007669"/>
    <property type="project" value="TreeGrafter"/>
</dbReference>
<reference evidence="8" key="1">
    <citation type="submission" date="2023-01" db="EMBL/GenBank/DDBJ databases">
        <title>Metagenome sequencing of chrysophaentin producing Chrysophaeum taylorii.</title>
        <authorList>
            <person name="Davison J."/>
            <person name="Bewley C."/>
        </authorList>
    </citation>
    <scope>NUCLEOTIDE SEQUENCE</scope>
    <source>
        <strain evidence="8">NIES-1699</strain>
    </source>
</reference>
<keyword evidence="3 7" id="KW-0812">Transmembrane</keyword>
<keyword evidence="5 6" id="KW-0472">Membrane</keyword>
<dbReference type="Pfam" id="PF03381">
    <property type="entry name" value="CDC50"/>
    <property type="match status" value="1"/>
</dbReference>
<accession>A0AAD7UQI1</accession>
<evidence type="ECO:0000256" key="5">
    <source>
        <dbReference type="ARBA" id="ARBA00023136"/>
    </source>
</evidence>
<dbReference type="AlphaFoldDB" id="A0AAD7UQI1"/>
<dbReference type="Proteomes" id="UP001230188">
    <property type="component" value="Unassembled WGS sequence"/>
</dbReference>
<evidence type="ECO:0008006" key="10">
    <source>
        <dbReference type="Google" id="ProtNLM"/>
    </source>
</evidence>
<evidence type="ECO:0000256" key="2">
    <source>
        <dbReference type="ARBA" id="ARBA00009457"/>
    </source>
</evidence>
<evidence type="ECO:0000313" key="9">
    <source>
        <dbReference type="Proteomes" id="UP001230188"/>
    </source>
</evidence>
<keyword evidence="9" id="KW-1185">Reference proteome</keyword>
<evidence type="ECO:0000256" key="6">
    <source>
        <dbReference type="PIRNR" id="PIRNR015840"/>
    </source>
</evidence>
<evidence type="ECO:0000313" key="8">
    <source>
        <dbReference type="EMBL" id="KAJ8614591.1"/>
    </source>
</evidence>
<keyword evidence="4 7" id="KW-1133">Transmembrane helix</keyword>
<dbReference type="GO" id="GO:0005794">
    <property type="term" value="C:Golgi apparatus"/>
    <property type="evidence" value="ECO:0007669"/>
    <property type="project" value="TreeGrafter"/>
</dbReference>
<dbReference type="PANTHER" id="PTHR10926:SF0">
    <property type="entry name" value="CDC50, ISOFORM A"/>
    <property type="match status" value="1"/>
</dbReference>
<dbReference type="PIRSF" id="PIRSF015840">
    <property type="entry name" value="DUF284_TM_euk"/>
    <property type="match status" value="1"/>
</dbReference>
<proteinExistence type="inferred from homology"/>
<comment type="subcellular location">
    <subcellularLocation>
        <location evidence="1">Membrane</location>
        <topology evidence="1">Multi-pass membrane protein</topology>
    </subcellularLocation>
</comment>
<evidence type="ECO:0000256" key="4">
    <source>
        <dbReference type="ARBA" id="ARBA00022989"/>
    </source>
</evidence>
<comment type="caution">
    <text evidence="8">The sequence shown here is derived from an EMBL/GenBank/DDBJ whole genome shotgun (WGS) entry which is preliminary data.</text>
</comment>
<gene>
    <name evidence="8" type="ORF">CTAYLR_004972</name>
</gene>
<evidence type="ECO:0000256" key="1">
    <source>
        <dbReference type="ARBA" id="ARBA00004141"/>
    </source>
</evidence>
<name>A0AAD7UQI1_9STRA</name>
<evidence type="ECO:0000256" key="7">
    <source>
        <dbReference type="SAM" id="Phobius"/>
    </source>
</evidence>
<dbReference type="GO" id="GO:0005886">
    <property type="term" value="C:plasma membrane"/>
    <property type="evidence" value="ECO:0007669"/>
    <property type="project" value="TreeGrafter"/>
</dbReference>
<evidence type="ECO:0000256" key="3">
    <source>
        <dbReference type="ARBA" id="ARBA00022692"/>
    </source>
</evidence>
<comment type="similarity">
    <text evidence="2 6">Belongs to the CDC50/LEM3 family.</text>
</comment>
<sequence>MASSSSSRRVRTDKWSQQSVPALRPLITSQLAAACLFGAGSMALMVGTVVKLVHNDEVFQRKIQYDNKDECKISRANEGRVCNVTIRAKHRMASPVYVYYELENFYQNHERYTVSYNEYQLLGRNKKKSALSSCSPLKKNGSRVLSPCGLIANSLFNDVLVSDVPMREDGISWWTDLHNKFKQPNKFEWAETNQDVSSCYKSFCPDSYCEDVGVRTPCKGYVCVGGDYDAGKCDAGQNVVFYYRKPLYYQFLYETFPEVVSPIVGVKNEHFIVWMRLAGLSTFRKLYGRLTSSVSKNEDVTFTITNNFNVDANSGKKFIVISTASTLGLNPKAIWLTCLGFGASSIFFALLLATKLRLAPRKLGDTSYLHIE</sequence>
<dbReference type="PANTHER" id="PTHR10926">
    <property type="entry name" value="CELL CYCLE CONTROL PROTEIN 50"/>
    <property type="match status" value="1"/>
</dbReference>
<organism evidence="8 9">
    <name type="scientific">Chrysophaeum taylorii</name>
    <dbReference type="NCBI Taxonomy" id="2483200"/>
    <lineage>
        <taxon>Eukaryota</taxon>
        <taxon>Sar</taxon>
        <taxon>Stramenopiles</taxon>
        <taxon>Ochrophyta</taxon>
        <taxon>Pelagophyceae</taxon>
        <taxon>Pelagomonadales</taxon>
        <taxon>Pelagomonadaceae</taxon>
        <taxon>Chrysophaeum</taxon>
    </lineage>
</organism>
<dbReference type="EMBL" id="JAQMWT010000002">
    <property type="protein sequence ID" value="KAJ8614591.1"/>
    <property type="molecule type" value="Genomic_DNA"/>
</dbReference>
<feature type="transmembrane region" description="Helical" evidence="7">
    <location>
        <begin position="333"/>
        <end position="353"/>
    </location>
</feature>